<dbReference type="AlphaFoldDB" id="A0A6A6J890"/>
<feature type="non-terminal residue" evidence="2">
    <location>
        <position position="205"/>
    </location>
</feature>
<protein>
    <submittedName>
        <fullName evidence="2">HET-domain-containing protein</fullName>
    </submittedName>
</protein>
<sequence length="205" mass="23521">MSTIQLRELVECCTAISECEPGELAFVHTPLNDPAKEIRIATIYPSASIDSPVLCGLSTFTLSTAPDYEALSYCWGDENDSRPIFLRGRPYRVTTNLFSALRQLRRAETERRIWIDSICINQSSHHEKNHQIPLMGDIYKRAKQVVAWLGDSDEETRIALDLLTDWTATTKRLSDYRPPSWDALCNLLERPYWTRLWALQECVLA</sequence>
<evidence type="ECO:0000259" key="1">
    <source>
        <dbReference type="Pfam" id="PF06985"/>
    </source>
</evidence>
<evidence type="ECO:0000313" key="2">
    <source>
        <dbReference type="EMBL" id="KAF2272457.1"/>
    </source>
</evidence>
<name>A0A6A6J890_WESOR</name>
<dbReference type="PANTHER" id="PTHR24148">
    <property type="entry name" value="ANKYRIN REPEAT DOMAIN-CONTAINING PROTEIN 39 HOMOLOG-RELATED"/>
    <property type="match status" value="1"/>
</dbReference>
<keyword evidence="3" id="KW-1185">Reference proteome</keyword>
<gene>
    <name evidence="2" type="ORF">EI97DRAFT_406328</name>
</gene>
<dbReference type="EMBL" id="ML986521">
    <property type="protein sequence ID" value="KAF2272457.1"/>
    <property type="molecule type" value="Genomic_DNA"/>
</dbReference>
<dbReference type="GeneID" id="54549760"/>
<dbReference type="RefSeq" id="XP_033649996.1">
    <property type="nucleotide sequence ID" value="XM_033796585.1"/>
</dbReference>
<accession>A0A6A6J890</accession>
<proteinExistence type="predicted"/>
<organism evidence="2 3">
    <name type="scientific">Westerdykella ornata</name>
    <dbReference type="NCBI Taxonomy" id="318751"/>
    <lineage>
        <taxon>Eukaryota</taxon>
        <taxon>Fungi</taxon>
        <taxon>Dikarya</taxon>
        <taxon>Ascomycota</taxon>
        <taxon>Pezizomycotina</taxon>
        <taxon>Dothideomycetes</taxon>
        <taxon>Pleosporomycetidae</taxon>
        <taxon>Pleosporales</taxon>
        <taxon>Sporormiaceae</taxon>
        <taxon>Westerdykella</taxon>
    </lineage>
</organism>
<dbReference type="Proteomes" id="UP000800097">
    <property type="component" value="Unassembled WGS sequence"/>
</dbReference>
<feature type="domain" description="Heterokaryon incompatibility" evidence="1">
    <location>
        <begin position="68"/>
        <end position="201"/>
    </location>
</feature>
<reference evidence="2" key="1">
    <citation type="journal article" date="2020" name="Stud. Mycol.">
        <title>101 Dothideomycetes genomes: a test case for predicting lifestyles and emergence of pathogens.</title>
        <authorList>
            <person name="Haridas S."/>
            <person name="Albert R."/>
            <person name="Binder M."/>
            <person name="Bloem J."/>
            <person name="Labutti K."/>
            <person name="Salamov A."/>
            <person name="Andreopoulos B."/>
            <person name="Baker S."/>
            <person name="Barry K."/>
            <person name="Bills G."/>
            <person name="Bluhm B."/>
            <person name="Cannon C."/>
            <person name="Castanera R."/>
            <person name="Culley D."/>
            <person name="Daum C."/>
            <person name="Ezra D."/>
            <person name="Gonzalez J."/>
            <person name="Henrissat B."/>
            <person name="Kuo A."/>
            <person name="Liang C."/>
            <person name="Lipzen A."/>
            <person name="Lutzoni F."/>
            <person name="Magnuson J."/>
            <person name="Mondo S."/>
            <person name="Nolan M."/>
            <person name="Ohm R."/>
            <person name="Pangilinan J."/>
            <person name="Park H.-J."/>
            <person name="Ramirez L."/>
            <person name="Alfaro M."/>
            <person name="Sun H."/>
            <person name="Tritt A."/>
            <person name="Yoshinaga Y."/>
            <person name="Zwiers L.-H."/>
            <person name="Turgeon B."/>
            <person name="Goodwin S."/>
            <person name="Spatafora J."/>
            <person name="Crous P."/>
            <person name="Grigoriev I."/>
        </authorList>
    </citation>
    <scope>NUCLEOTIDE SEQUENCE</scope>
    <source>
        <strain evidence="2">CBS 379.55</strain>
    </source>
</reference>
<evidence type="ECO:0000313" key="3">
    <source>
        <dbReference type="Proteomes" id="UP000800097"/>
    </source>
</evidence>
<dbReference type="OrthoDB" id="194358at2759"/>
<dbReference type="InterPro" id="IPR052895">
    <property type="entry name" value="HetReg/Transcr_Mod"/>
</dbReference>
<dbReference type="InterPro" id="IPR010730">
    <property type="entry name" value="HET"/>
</dbReference>
<dbReference type="PANTHER" id="PTHR24148:SF73">
    <property type="entry name" value="HET DOMAIN PROTEIN (AFU_ORTHOLOGUE AFUA_8G01020)"/>
    <property type="match status" value="1"/>
</dbReference>
<dbReference type="Pfam" id="PF06985">
    <property type="entry name" value="HET"/>
    <property type="match status" value="1"/>
</dbReference>